<protein>
    <submittedName>
        <fullName evidence="1">Uncharacterized protein</fullName>
    </submittedName>
</protein>
<name>A0A2C1KXF8_BACCE</name>
<proteinExistence type="predicted"/>
<dbReference type="RefSeq" id="WP_088233366.1">
    <property type="nucleotide sequence ID" value="NZ_JARXKI010000006.1"/>
</dbReference>
<dbReference type="AlphaFoldDB" id="A0A2C1KXF8"/>
<dbReference type="OrthoDB" id="2361695at2"/>
<evidence type="ECO:0000313" key="1">
    <source>
        <dbReference type="EMBL" id="PGT97315.1"/>
    </source>
</evidence>
<dbReference type="InterPro" id="IPR058702">
    <property type="entry name" value="MafI2-like"/>
</dbReference>
<dbReference type="Proteomes" id="UP000225766">
    <property type="component" value="Unassembled WGS sequence"/>
</dbReference>
<comment type="caution">
    <text evidence="1">The sequence shown here is derived from an EMBL/GenBank/DDBJ whole genome shotgun (WGS) entry which is preliminary data.</text>
</comment>
<sequence length="104" mass="12197">MIPTINDLIIICHYSLLGAIPNNLRGLTVKLENKTLYWKGYFDGEPTEEEIEILSVACTEVIANFPIIMDCSEEYISHRYPLEMEVLQFWAFLRWEEDKNINVK</sequence>
<gene>
    <name evidence="1" type="ORF">COD19_25555</name>
</gene>
<dbReference type="Pfam" id="PF26541">
    <property type="entry name" value="MafI2"/>
    <property type="match status" value="1"/>
</dbReference>
<evidence type="ECO:0000313" key="2">
    <source>
        <dbReference type="Proteomes" id="UP000225766"/>
    </source>
</evidence>
<accession>A0A2C1KXF8</accession>
<reference evidence="1 2" key="1">
    <citation type="submission" date="2017-09" db="EMBL/GenBank/DDBJ databases">
        <title>Large-scale bioinformatics analysis of Bacillus genomes uncovers conserved roles of natural products in bacterial physiology.</title>
        <authorList>
            <consortium name="Agbiome Team Llc"/>
            <person name="Bleich R.M."/>
            <person name="Grubbs K.J."/>
            <person name="Santa Maria K.C."/>
            <person name="Allen S.E."/>
            <person name="Farag S."/>
            <person name="Shank E.A."/>
            <person name="Bowers A."/>
        </authorList>
    </citation>
    <scope>NUCLEOTIDE SEQUENCE [LARGE SCALE GENOMIC DNA]</scope>
    <source>
        <strain evidence="1 2">AFS040105</strain>
    </source>
</reference>
<dbReference type="EMBL" id="NUMG01000044">
    <property type="protein sequence ID" value="PGT97315.1"/>
    <property type="molecule type" value="Genomic_DNA"/>
</dbReference>
<organism evidence="1 2">
    <name type="scientific">Bacillus cereus</name>
    <dbReference type="NCBI Taxonomy" id="1396"/>
    <lineage>
        <taxon>Bacteria</taxon>
        <taxon>Bacillati</taxon>
        <taxon>Bacillota</taxon>
        <taxon>Bacilli</taxon>
        <taxon>Bacillales</taxon>
        <taxon>Bacillaceae</taxon>
        <taxon>Bacillus</taxon>
        <taxon>Bacillus cereus group</taxon>
    </lineage>
</organism>